<dbReference type="CDD" id="cd14687">
    <property type="entry name" value="bZIP_ATF2"/>
    <property type="match status" value="1"/>
</dbReference>
<sequence length="340" mass="37544">MSILTQNFVNMDDFMNFNTDSDASIVDPQLTMQYPGHLHEKAPESMNVDPSAWQDAMDPRFTSLGDSQDFQLSLGPGENGGVAEASMGSPPEDGALAGKDIHTSTNGRAERKSSNESVPSLSWGSSDSPPATTTTTRQTRRKTTKTTKARESEARTTKAPAAKRQKTKKQPEAPVSVVMSEDDGDPKRSKYLERNRIAASKCRQKKKAWVSDLETQKSELENTNRLLQRECTELVEQVTQLKNELMGHAGCADTNIDGWLETEAKRFVQRTTNDAEHQRERRFSSCGSGSGADLSLNALHSHQAESLLQRPPGMSASFAVSPVIKHEEINYDHMPDNMFA</sequence>
<feature type="compositionally biased region" description="Basic residues" evidence="6">
    <location>
        <begin position="138"/>
        <end position="147"/>
    </location>
</feature>
<accession>A0A9P7ZIT5</accession>
<keyword evidence="9" id="KW-1185">Reference proteome</keyword>
<dbReference type="InterPro" id="IPR051027">
    <property type="entry name" value="bZIP_transcription_factors"/>
</dbReference>
<evidence type="ECO:0000256" key="5">
    <source>
        <dbReference type="SAM" id="Coils"/>
    </source>
</evidence>
<dbReference type="SMART" id="SM00338">
    <property type="entry name" value="BRLZ"/>
    <property type="match status" value="1"/>
</dbReference>
<comment type="subcellular location">
    <subcellularLocation>
        <location evidence="1">Nucleus</location>
    </subcellularLocation>
</comment>
<dbReference type="Gene3D" id="1.20.5.170">
    <property type="match status" value="1"/>
</dbReference>
<dbReference type="PROSITE" id="PS50217">
    <property type="entry name" value="BZIP"/>
    <property type="match status" value="1"/>
</dbReference>
<evidence type="ECO:0000313" key="8">
    <source>
        <dbReference type="EMBL" id="KAG9252879.1"/>
    </source>
</evidence>
<dbReference type="InterPro" id="IPR046347">
    <property type="entry name" value="bZIP_sf"/>
</dbReference>
<dbReference type="EMBL" id="MU251260">
    <property type="protein sequence ID" value="KAG9252879.1"/>
    <property type="molecule type" value="Genomic_DNA"/>
</dbReference>
<proteinExistence type="predicted"/>
<dbReference type="GeneID" id="70293235"/>
<gene>
    <name evidence="8" type="ORF">F5Z01DRAFT_638041</name>
</gene>
<dbReference type="SUPFAM" id="SSF57959">
    <property type="entry name" value="Leucine zipper domain"/>
    <property type="match status" value="1"/>
</dbReference>
<dbReference type="Pfam" id="PF00170">
    <property type="entry name" value="bZIP_1"/>
    <property type="match status" value="1"/>
</dbReference>
<dbReference type="GO" id="GO:0003700">
    <property type="term" value="F:DNA-binding transcription factor activity"/>
    <property type="evidence" value="ECO:0007669"/>
    <property type="project" value="InterPro"/>
</dbReference>
<feature type="domain" description="BZIP" evidence="7">
    <location>
        <begin position="185"/>
        <end position="248"/>
    </location>
</feature>
<keyword evidence="4" id="KW-0539">Nucleus</keyword>
<evidence type="ECO:0000256" key="1">
    <source>
        <dbReference type="ARBA" id="ARBA00004123"/>
    </source>
</evidence>
<evidence type="ECO:0000313" key="9">
    <source>
        <dbReference type="Proteomes" id="UP000887229"/>
    </source>
</evidence>
<feature type="compositionally biased region" description="Polar residues" evidence="6">
    <location>
        <begin position="115"/>
        <end position="131"/>
    </location>
</feature>
<evidence type="ECO:0000256" key="4">
    <source>
        <dbReference type="ARBA" id="ARBA00023242"/>
    </source>
</evidence>
<keyword evidence="5" id="KW-0175">Coiled coil</keyword>
<reference evidence="8" key="1">
    <citation type="journal article" date="2021" name="IMA Fungus">
        <title>Genomic characterization of three marine fungi, including Emericellopsis atlantica sp. nov. with signatures of a generalist lifestyle and marine biomass degradation.</title>
        <authorList>
            <person name="Hagestad O.C."/>
            <person name="Hou L."/>
            <person name="Andersen J.H."/>
            <person name="Hansen E.H."/>
            <person name="Altermark B."/>
            <person name="Li C."/>
            <person name="Kuhnert E."/>
            <person name="Cox R.J."/>
            <person name="Crous P.W."/>
            <person name="Spatafora J.W."/>
            <person name="Lail K."/>
            <person name="Amirebrahimi M."/>
            <person name="Lipzen A."/>
            <person name="Pangilinan J."/>
            <person name="Andreopoulos W."/>
            <person name="Hayes R.D."/>
            <person name="Ng V."/>
            <person name="Grigoriev I.V."/>
            <person name="Jackson S.A."/>
            <person name="Sutton T.D.S."/>
            <person name="Dobson A.D.W."/>
            <person name="Rama T."/>
        </authorList>
    </citation>
    <scope>NUCLEOTIDE SEQUENCE</scope>
    <source>
        <strain evidence="8">TS7</strain>
    </source>
</reference>
<feature type="region of interest" description="Disordered" evidence="6">
    <location>
        <begin position="40"/>
        <end position="188"/>
    </location>
</feature>
<evidence type="ECO:0000256" key="6">
    <source>
        <dbReference type="SAM" id="MobiDB-lite"/>
    </source>
</evidence>
<dbReference type="AlphaFoldDB" id="A0A9P7ZIT5"/>
<dbReference type="OrthoDB" id="295274at2759"/>
<keyword evidence="2" id="KW-0805">Transcription regulation</keyword>
<evidence type="ECO:0000256" key="2">
    <source>
        <dbReference type="ARBA" id="ARBA00023015"/>
    </source>
</evidence>
<dbReference type="PANTHER" id="PTHR19304">
    <property type="entry name" value="CYCLIC-AMP RESPONSE ELEMENT BINDING PROTEIN"/>
    <property type="match status" value="1"/>
</dbReference>
<dbReference type="Proteomes" id="UP000887229">
    <property type="component" value="Unassembled WGS sequence"/>
</dbReference>
<keyword evidence="3" id="KW-0804">Transcription</keyword>
<name>A0A9P7ZIT5_9HYPO</name>
<evidence type="ECO:0000256" key="3">
    <source>
        <dbReference type="ARBA" id="ARBA00023163"/>
    </source>
</evidence>
<organism evidence="8 9">
    <name type="scientific">Emericellopsis atlantica</name>
    <dbReference type="NCBI Taxonomy" id="2614577"/>
    <lineage>
        <taxon>Eukaryota</taxon>
        <taxon>Fungi</taxon>
        <taxon>Dikarya</taxon>
        <taxon>Ascomycota</taxon>
        <taxon>Pezizomycotina</taxon>
        <taxon>Sordariomycetes</taxon>
        <taxon>Hypocreomycetidae</taxon>
        <taxon>Hypocreales</taxon>
        <taxon>Bionectriaceae</taxon>
        <taxon>Emericellopsis</taxon>
    </lineage>
</organism>
<dbReference type="InterPro" id="IPR004827">
    <property type="entry name" value="bZIP"/>
</dbReference>
<dbReference type="RefSeq" id="XP_046116803.1">
    <property type="nucleotide sequence ID" value="XM_046262332.1"/>
</dbReference>
<feature type="coiled-coil region" evidence="5">
    <location>
        <begin position="210"/>
        <end position="244"/>
    </location>
</feature>
<dbReference type="PROSITE" id="PS00036">
    <property type="entry name" value="BZIP_BASIC"/>
    <property type="match status" value="1"/>
</dbReference>
<evidence type="ECO:0000259" key="7">
    <source>
        <dbReference type="PROSITE" id="PS50217"/>
    </source>
</evidence>
<dbReference type="GO" id="GO:0005634">
    <property type="term" value="C:nucleus"/>
    <property type="evidence" value="ECO:0007669"/>
    <property type="project" value="UniProtKB-SubCell"/>
</dbReference>
<comment type="caution">
    <text evidence="8">The sequence shown here is derived from an EMBL/GenBank/DDBJ whole genome shotgun (WGS) entry which is preliminary data.</text>
</comment>
<protein>
    <recommendedName>
        <fullName evidence="7">BZIP domain-containing protein</fullName>
    </recommendedName>
</protein>